<keyword evidence="2" id="KW-0808">Transferase</keyword>
<evidence type="ECO:0000313" key="5">
    <source>
        <dbReference type="Proteomes" id="UP000823902"/>
    </source>
</evidence>
<dbReference type="PANTHER" id="PTHR13778:SF47">
    <property type="entry name" value="LIPOPOLYSACCHARIDE 1,3-GALACTOSYLTRANSFERASE"/>
    <property type="match status" value="1"/>
</dbReference>
<gene>
    <name evidence="4" type="ORF">H9697_11690</name>
</gene>
<organism evidence="4 5">
    <name type="scientific">Candidatus Mediterraneibacter faecavium</name>
    <dbReference type="NCBI Taxonomy" id="2838668"/>
    <lineage>
        <taxon>Bacteria</taxon>
        <taxon>Bacillati</taxon>
        <taxon>Bacillota</taxon>
        <taxon>Clostridia</taxon>
        <taxon>Lachnospirales</taxon>
        <taxon>Lachnospiraceae</taxon>
        <taxon>Mediterraneibacter</taxon>
    </lineage>
</organism>
<dbReference type="PANTHER" id="PTHR13778">
    <property type="entry name" value="GLYCOSYLTRANSFERASE 8 DOMAIN-CONTAINING PROTEIN"/>
    <property type="match status" value="1"/>
</dbReference>
<dbReference type="Pfam" id="PF01501">
    <property type="entry name" value="Glyco_transf_8"/>
    <property type="match status" value="1"/>
</dbReference>
<evidence type="ECO:0000256" key="2">
    <source>
        <dbReference type="ARBA" id="ARBA00022679"/>
    </source>
</evidence>
<reference evidence="4" key="2">
    <citation type="submission" date="2021-04" db="EMBL/GenBank/DDBJ databases">
        <authorList>
            <person name="Gilroy R."/>
        </authorList>
    </citation>
    <scope>NUCLEOTIDE SEQUENCE</scope>
    <source>
        <strain evidence="4">CHK196-7946</strain>
    </source>
</reference>
<evidence type="ECO:0000256" key="1">
    <source>
        <dbReference type="ARBA" id="ARBA00022676"/>
    </source>
</evidence>
<dbReference type="CDD" id="cd04194">
    <property type="entry name" value="GT8_A4GalT_like"/>
    <property type="match status" value="1"/>
</dbReference>
<dbReference type="InterPro" id="IPR002495">
    <property type="entry name" value="Glyco_trans_8"/>
</dbReference>
<dbReference type="SUPFAM" id="SSF53448">
    <property type="entry name" value="Nucleotide-diphospho-sugar transferases"/>
    <property type="match status" value="1"/>
</dbReference>
<evidence type="ECO:0000313" key="4">
    <source>
        <dbReference type="EMBL" id="HJC75580.1"/>
    </source>
</evidence>
<dbReference type="GO" id="GO:0046872">
    <property type="term" value="F:metal ion binding"/>
    <property type="evidence" value="ECO:0007669"/>
    <property type="project" value="UniProtKB-KW"/>
</dbReference>
<dbReference type="Proteomes" id="UP000823902">
    <property type="component" value="Unassembled WGS sequence"/>
</dbReference>
<name>A0A9D2TMB2_9FIRM</name>
<evidence type="ECO:0000256" key="3">
    <source>
        <dbReference type="ARBA" id="ARBA00022723"/>
    </source>
</evidence>
<dbReference type="AlphaFoldDB" id="A0A9D2TMB2"/>
<dbReference type="GO" id="GO:0016757">
    <property type="term" value="F:glycosyltransferase activity"/>
    <property type="evidence" value="ECO:0007669"/>
    <property type="project" value="UniProtKB-KW"/>
</dbReference>
<dbReference type="InterPro" id="IPR029044">
    <property type="entry name" value="Nucleotide-diphossugar_trans"/>
</dbReference>
<sequence>MNQTEQSNVTIDAIHRTQNRQKDRIQILTTLNGAYLPRLQVLLTSIRASQPEKAADIWLMHSGIPQEDLEPVARQCGDMGYGFHPLLIDSTAFADAPVSRQYPREMYYRLLAPFFLPGHLHRILYLDPDILVINPLRPLWETDLQGNLFAAAAHTGKTELANNVNQIRLGTDHAYFNSGVLLMDLDRGRQEIKASEIFNYTREYAKELLLPDQDILNAMYGRRTLEIDDSIWNYDARNYNTYLLRSGGICDMDWVMRNTAILHFCGKSKPWQKGYIHRFGILYKHYENLTEQKLIS</sequence>
<accession>A0A9D2TMB2</accession>
<protein>
    <submittedName>
        <fullName evidence="4">Glycosyltransferase family 8 protein</fullName>
    </submittedName>
</protein>
<dbReference type="InterPro" id="IPR050748">
    <property type="entry name" value="Glycosyltrans_8_dom-fam"/>
</dbReference>
<keyword evidence="1" id="KW-0328">Glycosyltransferase</keyword>
<comment type="caution">
    <text evidence="4">The sequence shown here is derived from an EMBL/GenBank/DDBJ whole genome shotgun (WGS) entry which is preliminary data.</text>
</comment>
<dbReference type="EMBL" id="DWVY01000058">
    <property type="protein sequence ID" value="HJC75580.1"/>
    <property type="molecule type" value="Genomic_DNA"/>
</dbReference>
<dbReference type="Gene3D" id="3.90.550.10">
    <property type="entry name" value="Spore Coat Polysaccharide Biosynthesis Protein SpsA, Chain A"/>
    <property type="match status" value="1"/>
</dbReference>
<keyword evidence="3" id="KW-0479">Metal-binding</keyword>
<proteinExistence type="predicted"/>
<reference evidence="4" key="1">
    <citation type="journal article" date="2021" name="PeerJ">
        <title>Extensive microbial diversity within the chicken gut microbiome revealed by metagenomics and culture.</title>
        <authorList>
            <person name="Gilroy R."/>
            <person name="Ravi A."/>
            <person name="Getino M."/>
            <person name="Pursley I."/>
            <person name="Horton D.L."/>
            <person name="Alikhan N.F."/>
            <person name="Baker D."/>
            <person name="Gharbi K."/>
            <person name="Hall N."/>
            <person name="Watson M."/>
            <person name="Adriaenssens E.M."/>
            <person name="Foster-Nyarko E."/>
            <person name="Jarju S."/>
            <person name="Secka A."/>
            <person name="Antonio M."/>
            <person name="Oren A."/>
            <person name="Chaudhuri R.R."/>
            <person name="La Ragione R."/>
            <person name="Hildebrand F."/>
            <person name="Pallen M.J."/>
        </authorList>
    </citation>
    <scope>NUCLEOTIDE SEQUENCE</scope>
    <source>
        <strain evidence="4">CHK196-7946</strain>
    </source>
</reference>